<feature type="binding site" evidence="1">
    <location>
        <position position="165"/>
    </location>
    <ligand>
        <name>Zn(2+)</name>
        <dbReference type="ChEBI" id="CHEBI:29105"/>
        <note>catalytic</note>
    </ligand>
</feature>
<comment type="caution">
    <text evidence="1">Lacks conserved residue(s) required for the propagation of feature annotation.</text>
</comment>
<sequence>MQLWLFVALVLAEIVKNVAMHIYHSEELRSGVTSLVVERDVMLLKRPNQTDLNFPHPCEEVTPYRKKRNAVGIPWPTKNIPYEISSEMENQMPDILAAMEMISNHTCISFHERKPDEPNYLFYKVSESCTTYIGFTGGQQAVLIGPQCSMGNIAHEILHSLGFHHEHTRWDRDNFISVVEANIIAGMEYDFEKNNGETFNIPYDYTSIMHYGRNVFSSNGKDTIIPKQEAKNMGQRRQLMQSDIDRVQKFYHCDSEEAKTKTES</sequence>
<feature type="binding site" evidence="1">
    <location>
        <position position="155"/>
    </location>
    <ligand>
        <name>Zn(2+)</name>
        <dbReference type="ChEBI" id="CHEBI:29105"/>
        <note>catalytic</note>
    </ligand>
</feature>
<dbReference type="SUPFAM" id="SSF55486">
    <property type="entry name" value="Metalloproteases ('zincins'), catalytic domain"/>
    <property type="match status" value="1"/>
</dbReference>
<keyword evidence="2" id="KW-0732">Signal</keyword>
<keyword evidence="1 2" id="KW-0479">Metal-binding</keyword>
<dbReference type="InterPro" id="IPR006026">
    <property type="entry name" value="Peptidase_Metallo"/>
</dbReference>
<dbReference type="SMART" id="SM00235">
    <property type="entry name" value="ZnMc"/>
    <property type="match status" value="1"/>
</dbReference>
<feature type="domain" description="Peptidase M12A" evidence="3">
    <location>
        <begin position="69"/>
        <end position="254"/>
    </location>
</feature>
<organism evidence="4 5">
    <name type="scientific">Nothobranchius furzeri</name>
    <name type="common">Turquoise killifish</name>
    <dbReference type="NCBI Taxonomy" id="105023"/>
    <lineage>
        <taxon>Eukaryota</taxon>
        <taxon>Metazoa</taxon>
        <taxon>Chordata</taxon>
        <taxon>Craniata</taxon>
        <taxon>Vertebrata</taxon>
        <taxon>Euteleostomi</taxon>
        <taxon>Actinopterygii</taxon>
        <taxon>Neopterygii</taxon>
        <taxon>Teleostei</taxon>
        <taxon>Neoteleostei</taxon>
        <taxon>Acanthomorphata</taxon>
        <taxon>Ovalentaria</taxon>
        <taxon>Atherinomorphae</taxon>
        <taxon>Cyprinodontiformes</taxon>
        <taxon>Nothobranchiidae</taxon>
        <taxon>Nothobranchius</taxon>
    </lineage>
</organism>
<keyword evidence="1 2" id="KW-0645">Protease</keyword>
<dbReference type="PANTHER" id="PTHR10127:SF870">
    <property type="entry name" value="METALLOENDOPEPTIDASE"/>
    <property type="match status" value="1"/>
</dbReference>
<dbReference type="CDD" id="cd04280">
    <property type="entry name" value="ZnMc_astacin_like"/>
    <property type="match status" value="1"/>
</dbReference>
<comment type="cofactor">
    <cofactor evidence="1 2">
        <name>Zn(2+)</name>
        <dbReference type="ChEBI" id="CHEBI:29105"/>
    </cofactor>
    <text evidence="1 2">Binds 1 zinc ion per subunit.</text>
</comment>
<feature type="active site" evidence="1">
    <location>
        <position position="156"/>
    </location>
</feature>
<evidence type="ECO:0000313" key="5">
    <source>
        <dbReference type="Proteomes" id="UP000694548"/>
    </source>
</evidence>
<protein>
    <recommendedName>
        <fullName evidence="2">Metalloendopeptidase</fullName>
        <ecNumber evidence="2">3.4.24.-</ecNumber>
    </recommendedName>
</protein>
<dbReference type="GeneTree" id="ENSGT00940000154856"/>
<keyword evidence="1 2" id="KW-0378">Hydrolase</keyword>
<reference evidence="4" key="3">
    <citation type="submission" date="2025-09" db="UniProtKB">
        <authorList>
            <consortium name="Ensembl"/>
        </authorList>
    </citation>
    <scope>IDENTIFICATION</scope>
</reference>
<dbReference type="PRINTS" id="PR00480">
    <property type="entry name" value="ASTACIN"/>
</dbReference>
<keyword evidence="1 2" id="KW-0482">Metalloprotease</keyword>
<reference evidence="4" key="1">
    <citation type="submission" date="2014-08" db="EMBL/GenBank/DDBJ databases">
        <authorList>
            <person name="Senf B."/>
            <person name="Petzold A."/>
            <person name="Downie B.R."/>
            <person name="Koch P."/>
            <person name="Platzer M."/>
        </authorList>
    </citation>
    <scope>NUCLEOTIDE SEQUENCE [LARGE SCALE GENOMIC DNA]</scope>
    <source>
        <strain evidence="4">GRZ</strain>
    </source>
</reference>
<reference evidence="4" key="2">
    <citation type="submission" date="2025-08" db="UniProtKB">
        <authorList>
            <consortium name="Ensembl"/>
        </authorList>
    </citation>
    <scope>IDENTIFICATION</scope>
</reference>
<proteinExistence type="predicted"/>
<dbReference type="GO" id="GO:0004222">
    <property type="term" value="F:metalloendopeptidase activity"/>
    <property type="evidence" value="ECO:0007669"/>
    <property type="project" value="UniProtKB-UniRule"/>
</dbReference>
<dbReference type="Proteomes" id="UP000694548">
    <property type="component" value="Chromosome sgr02"/>
</dbReference>
<name>A0A8C6KKW3_NOTFU</name>
<dbReference type="EC" id="3.4.24.-" evidence="2"/>
<feature type="binding site" evidence="1">
    <location>
        <position position="159"/>
    </location>
    <ligand>
        <name>Zn(2+)</name>
        <dbReference type="ChEBI" id="CHEBI:29105"/>
        <note>catalytic</note>
    </ligand>
</feature>
<feature type="chain" id="PRO_5034515849" description="Metalloendopeptidase" evidence="2">
    <location>
        <begin position="20"/>
        <end position="264"/>
    </location>
</feature>
<evidence type="ECO:0000256" key="1">
    <source>
        <dbReference type="PROSITE-ProRule" id="PRU01211"/>
    </source>
</evidence>
<dbReference type="GO" id="GO:0006508">
    <property type="term" value="P:proteolysis"/>
    <property type="evidence" value="ECO:0007669"/>
    <property type="project" value="UniProtKB-KW"/>
</dbReference>
<dbReference type="KEGG" id="nfu:107395303"/>
<dbReference type="GO" id="GO:0008270">
    <property type="term" value="F:zinc ion binding"/>
    <property type="evidence" value="ECO:0007669"/>
    <property type="project" value="UniProtKB-UniRule"/>
</dbReference>
<dbReference type="GeneID" id="107395303"/>
<dbReference type="InterPro" id="IPR024079">
    <property type="entry name" value="MetalloPept_cat_dom_sf"/>
</dbReference>
<dbReference type="RefSeq" id="XP_015830148.1">
    <property type="nucleotide sequence ID" value="XM_015974662.3"/>
</dbReference>
<accession>A0A8C6KKW3</accession>
<evidence type="ECO:0000313" key="4">
    <source>
        <dbReference type="Ensembl" id="ENSNFUP00015005775.1"/>
    </source>
</evidence>
<evidence type="ECO:0000256" key="2">
    <source>
        <dbReference type="RuleBase" id="RU361183"/>
    </source>
</evidence>
<feature type="signal peptide" evidence="2">
    <location>
        <begin position="1"/>
        <end position="19"/>
    </location>
</feature>
<keyword evidence="1 2" id="KW-0862">Zinc</keyword>
<gene>
    <name evidence="4" type="primary">LOC107395303</name>
</gene>
<dbReference type="Gene3D" id="3.40.390.10">
    <property type="entry name" value="Collagenase (Catalytic Domain)"/>
    <property type="match status" value="1"/>
</dbReference>
<dbReference type="AlphaFoldDB" id="A0A8C6KKW3"/>
<dbReference type="Ensembl" id="ENSNFUT00015006090.1">
    <property type="protein sequence ID" value="ENSNFUP00015005775.1"/>
    <property type="gene ID" value="ENSNFUG00015002876.1"/>
</dbReference>
<dbReference type="PROSITE" id="PS51864">
    <property type="entry name" value="ASTACIN"/>
    <property type="match status" value="1"/>
</dbReference>
<dbReference type="InterPro" id="IPR034035">
    <property type="entry name" value="Astacin-like_dom"/>
</dbReference>
<dbReference type="PANTHER" id="PTHR10127">
    <property type="entry name" value="DISCOIDIN, CUB, EGF, LAMININ , AND ZINC METALLOPROTEASE DOMAIN CONTAINING"/>
    <property type="match status" value="1"/>
</dbReference>
<dbReference type="OrthoDB" id="291007at2759"/>
<evidence type="ECO:0000259" key="3">
    <source>
        <dbReference type="PROSITE" id="PS51864"/>
    </source>
</evidence>
<dbReference type="InterPro" id="IPR001506">
    <property type="entry name" value="Peptidase_M12A"/>
</dbReference>
<keyword evidence="5" id="KW-1185">Reference proteome</keyword>
<dbReference type="Pfam" id="PF01400">
    <property type="entry name" value="Astacin"/>
    <property type="match status" value="1"/>
</dbReference>